<evidence type="ECO:0000256" key="1">
    <source>
        <dbReference type="SAM" id="Coils"/>
    </source>
</evidence>
<keyword evidence="3" id="KW-1185">Reference proteome</keyword>
<dbReference type="RefSeq" id="XP_031074508.1">
    <property type="nucleotide sequence ID" value="XM_031225617.1"/>
</dbReference>
<proteinExistence type="predicted"/>
<gene>
    <name evidence="2" type="ORF">FPRO_01965</name>
</gene>
<protein>
    <submittedName>
        <fullName evidence="2">Uncharacterized protein</fullName>
    </submittedName>
</protein>
<name>A0A1L7V1M3_FUSPR</name>
<dbReference type="GeneID" id="42046852"/>
<reference evidence="3" key="1">
    <citation type="journal article" date="2016" name="Genome Biol. Evol.">
        <title>Comparative 'omics' of the Fusarium fujikuroi species complex highlights differences in genetic potential and metabolite synthesis.</title>
        <authorList>
            <person name="Niehaus E.-M."/>
            <person name="Muensterkoetter M."/>
            <person name="Proctor R.H."/>
            <person name="Brown D.W."/>
            <person name="Sharon A."/>
            <person name="Idan Y."/>
            <person name="Oren-Young L."/>
            <person name="Sieber C.M."/>
            <person name="Novak O."/>
            <person name="Pencik A."/>
            <person name="Tarkowska D."/>
            <person name="Hromadova K."/>
            <person name="Freeman S."/>
            <person name="Maymon M."/>
            <person name="Elazar M."/>
            <person name="Youssef S.A."/>
            <person name="El-Shabrawy E.S.M."/>
            <person name="Shalaby A.B.A."/>
            <person name="Houterman P."/>
            <person name="Brock N.L."/>
            <person name="Burkhardt I."/>
            <person name="Tsavkelova E.A."/>
            <person name="Dickschat J.S."/>
            <person name="Galuszka P."/>
            <person name="Gueldener U."/>
            <person name="Tudzynski B."/>
        </authorList>
    </citation>
    <scope>NUCLEOTIDE SEQUENCE [LARGE SCALE GENOMIC DNA]</scope>
    <source>
        <strain evidence="3">ET1</strain>
    </source>
</reference>
<feature type="coiled-coil region" evidence="1">
    <location>
        <begin position="147"/>
        <end position="181"/>
    </location>
</feature>
<dbReference type="VEuPathDB" id="FungiDB:FPRO_01965"/>
<accession>A0A1L7V1M3</accession>
<keyword evidence="1" id="KW-0175">Coiled coil</keyword>
<evidence type="ECO:0000313" key="3">
    <source>
        <dbReference type="Proteomes" id="UP000183971"/>
    </source>
</evidence>
<dbReference type="AlphaFoldDB" id="A0A1L7V1M3"/>
<dbReference type="Proteomes" id="UP000183971">
    <property type="component" value="Unassembled WGS sequence"/>
</dbReference>
<organism evidence="2 3">
    <name type="scientific">Fusarium proliferatum (strain ET1)</name>
    <name type="common">Orchid endophyte fungus</name>
    <dbReference type="NCBI Taxonomy" id="1227346"/>
    <lineage>
        <taxon>Eukaryota</taxon>
        <taxon>Fungi</taxon>
        <taxon>Dikarya</taxon>
        <taxon>Ascomycota</taxon>
        <taxon>Pezizomycotina</taxon>
        <taxon>Sordariomycetes</taxon>
        <taxon>Hypocreomycetidae</taxon>
        <taxon>Hypocreales</taxon>
        <taxon>Nectriaceae</taxon>
        <taxon>Fusarium</taxon>
        <taxon>Fusarium fujikuroi species complex</taxon>
    </lineage>
</organism>
<dbReference type="EMBL" id="FJOF01000001">
    <property type="protein sequence ID" value="CZR32716.1"/>
    <property type="molecule type" value="Genomic_DNA"/>
</dbReference>
<evidence type="ECO:0000313" key="2">
    <source>
        <dbReference type="EMBL" id="CZR32716.1"/>
    </source>
</evidence>
<comment type="caution">
    <text evidence="2">The sequence shown here is derived from an EMBL/GenBank/DDBJ whole genome shotgun (WGS) entry which is preliminary data.</text>
</comment>
<sequence length="446" mass="50421">MSSMFAPFTSTLKRQRSCSNLVGAHQQPPRTKIAEYSTHTSEAMDQWNQQTPISIIQVISQLHRDLKADLDRSLASSIHRMNAQHQQCQQATSNNIKETVWKAMDKWFADNQKKLPLRQEEPQTDSLQHSKTDVRLELDDIEHCAHVEQLTRKLELADSELATLKRKAKETESRADRLRSIIVSSDGKPILDGEIQKLFSEVRKGVQMMASRLYSKSGTFQNATTENSKAFFGELNDLTPESQRDAVHTELFICIQSHFFPNDVGGCTIGHIDPSVHKQLAAAEQSLIQAVTASHPDGSGQTALSDWSRATFKCIDLLRDESDGPASFAAWLEEFFRPAETDDLQEQERGRKRLRRLCDKARELGNLMRRAKDTVQVFTVEEGLAFADWQDSVEELRCNGKRNSLGLKVIDRCLFGGLKKISNDYPTKPILLERAMVSTRFSSSAK</sequence>